<dbReference type="AlphaFoldDB" id="A0A382ZHM4"/>
<accession>A0A382ZHM4</accession>
<reference evidence="2" key="1">
    <citation type="submission" date="2018-05" db="EMBL/GenBank/DDBJ databases">
        <authorList>
            <person name="Lanie J.A."/>
            <person name="Ng W.-L."/>
            <person name="Kazmierczak K.M."/>
            <person name="Andrzejewski T.M."/>
            <person name="Davidsen T.M."/>
            <person name="Wayne K.J."/>
            <person name="Tettelin H."/>
            <person name="Glass J.I."/>
            <person name="Rusch D."/>
            <person name="Podicherti R."/>
            <person name="Tsui H.-C.T."/>
            <person name="Winkler M.E."/>
        </authorList>
    </citation>
    <scope>NUCLEOTIDE SEQUENCE</scope>
</reference>
<sequence length="86" mass="9575">MITQYRDLFNVSLFKYIFFSTLLFSTISVLLADPPDWQDNPGEYEFTATISGGIILGENGVQMGECNEISPENGLCLDDIQDLFAA</sequence>
<evidence type="ECO:0000313" key="2">
    <source>
        <dbReference type="EMBL" id="SVD95047.1"/>
    </source>
</evidence>
<name>A0A382ZHM4_9ZZZZ</name>
<keyword evidence="1" id="KW-0472">Membrane</keyword>
<feature type="non-terminal residue" evidence="2">
    <location>
        <position position="86"/>
    </location>
</feature>
<keyword evidence="1" id="KW-1133">Transmembrane helix</keyword>
<organism evidence="2">
    <name type="scientific">marine metagenome</name>
    <dbReference type="NCBI Taxonomy" id="408172"/>
    <lineage>
        <taxon>unclassified sequences</taxon>
        <taxon>metagenomes</taxon>
        <taxon>ecological metagenomes</taxon>
    </lineage>
</organism>
<gene>
    <name evidence="2" type="ORF">METZ01_LOCUS447901</name>
</gene>
<evidence type="ECO:0000256" key="1">
    <source>
        <dbReference type="SAM" id="Phobius"/>
    </source>
</evidence>
<dbReference type="EMBL" id="UINC01184023">
    <property type="protein sequence ID" value="SVD95047.1"/>
    <property type="molecule type" value="Genomic_DNA"/>
</dbReference>
<proteinExistence type="predicted"/>
<keyword evidence="1" id="KW-0812">Transmembrane</keyword>
<feature type="transmembrane region" description="Helical" evidence="1">
    <location>
        <begin position="12"/>
        <end position="32"/>
    </location>
</feature>
<protein>
    <submittedName>
        <fullName evidence="2">Uncharacterized protein</fullName>
    </submittedName>
</protein>